<evidence type="ECO:0000256" key="3">
    <source>
        <dbReference type="ARBA" id="ARBA00022741"/>
    </source>
</evidence>
<dbReference type="EMBL" id="NIVC01002353">
    <property type="protein sequence ID" value="PAA58613.1"/>
    <property type="molecule type" value="Genomic_DNA"/>
</dbReference>
<dbReference type="PANTHER" id="PTHR24355:SF1">
    <property type="entry name" value="RIBOSOMAL PROTEIN S6 KINASE-RELATED PROTEIN"/>
    <property type="match status" value="1"/>
</dbReference>
<dbReference type="OrthoDB" id="3205605at2759"/>
<name>A0A267EAL8_9PLAT</name>
<keyword evidence="5" id="KW-0067">ATP-binding</keyword>
<feature type="non-terminal residue" evidence="8">
    <location>
        <position position="1"/>
    </location>
</feature>
<feature type="compositionally biased region" description="Basic and acidic residues" evidence="6">
    <location>
        <begin position="70"/>
        <end position="82"/>
    </location>
</feature>
<feature type="region of interest" description="Disordered" evidence="6">
    <location>
        <begin position="1"/>
        <end position="82"/>
    </location>
</feature>
<dbReference type="SUPFAM" id="SSF56112">
    <property type="entry name" value="Protein kinase-like (PK-like)"/>
    <property type="match status" value="1"/>
</dbReference>
<dbReference type="CDD" id="cd05123">
    <property type="entry name" value="STKc_AGC"/>
    <property type="match status" value="1"/>
</dbReference>
<evidence type="ECO:0000313" key="9">
    <source>
        <dbReference type="Proteomes" id="UP000215902"/>
    </source>
</evidence>
<evidence type="ECO:0000256" key="6">
    <source>
        <dbReference type="SAM" id="MobiDB-lite"/>
    </source>
</evidence>
<dbReference type="GO" id="GO:0004674">
    <property type="term" value="F:protein serine/threonine kinase activity"/>
    <property type="evidence" value="ECO:0007669"/>
    <property type="project" value="UniProtKB-KW"/>
</dbReference>
<dbReference type="STRING" id="282301.A0A267EAL8"/>
<keyword evidence="4" id="KW-0418">Kinase</keyword>
<keyword evidence="2" id="KW-0808">Transferase</keyword>
<dbReference type="GO" id="GO:0005524">
    <property type="term" value="F:ATP binding"/>
    <property type="evidence" value="ECO:0007669"/>
    <property type="project" value="UniProtKB-KW"/>
</dbReference>
<accession>A0A267EAL8</accession>
<sequence length="477" mass="53041">PESPSPQPPACTAMGNKLSSRDDGGGGSFHSPRQSSFRRLRRWASGLSLRSSGRAGGGGARTPTEPPSEEEQRRMARKWNRESRNRVHRSTLFDPFGSSKTKWPVPFIESLFLPDFRIRSGPEELEDLEVLDVIAAGSFGNVLKVRGDNDKKIYALKVIDKARLLQHGHAVVQQCKDEVGAQAAVGRSAFVASLLGHWQSRKRLYLLLEFFPNGELFALWKLHGQFSESLSRLYIAELACAIDYLHSCGVVFRDLKLENVVIDGLGHLVLIDFGLCKWLRRGQSTLTICGTLAYAAPEMLLGQSYDHSIDWWSLGILFYALVVGKFPLHGARHHRQMAAWVRRHEYEAPASLSWECRCTLERLLQKSPARRLASLPALCGSPFFKGRISFDMVQSRSLDPAAFHTQQDLSGRPADAEQHRLTQLRPVAFDPEDAVSRLIDESFLSDGPPPPPPQPAQPSAPWNQHTANGGAGTSRLI</sequence>
<dbReference type="PROSITE" id="PS50011">
    <property type="entry name" value="PROTEIN_KINASE_DOM"/>
    <property type="match status" value="1"/>
</dbReference>
<feature type="compositionally biased region" description="Low complexity" evidence="6">
    <location>
        <begin position="43"/>
        <end position="53"/>
    </location>
</feature>
<dbReference type="InterPro" id="IPR000719">
    <property type="entry name" value="Prot_kinase_dom"/>
</dbReference>
<evidence type="ECO:0000313" key="8">
    <source>
        <dbReference type="EMBL" id="PAA58613.1"/>
    </source>
</evidence>
<evidence type="ECO:0000259" key="7">
    <source>
        <dbReference type="PROSITE" id="PS50011"/>
    </source>
</evidence>
<keyword evidence="1" id="KW-0723">Serine/threonine-protein kinase</keyword>
<dbReference type="Gene3D" id="3.30.200.20">
    <property type="entry name" value="Phosphorylase Kinase, domain 1"/>
    <property type="match status" value="1"/>
</dbReference>
<proteinExistence type="predicted"/>
<feature type="compositionally biased region" description="Pro residues" evidence="6">
    <location>
        <begin position="447"/>
        <end position="458"/>
    </location>
</feature>
<dbReference type="AlphaFoldDB" id="A0A267EAL8"/>
<feature type="region of interest" description="Disordered" evidence="6">
    <location>
        <begin position="441"/>
        <end position="477"/>
    </location>
</feature>
<dbReference type="SMART" id="SM00220">
    <property type="entry name" value="S_TKc"/>
    <property type="match status" value="1"/>
</dbReference>
<keyword evidence="9" id="KW-1185">Reference proteome</keyword>
<protein>
    <recommendedName>
        <fullName evidence="7">Protein kinase domain-containing protein</fullName>
    </recommendedName>
</protein>
<dbReference type="InterPro" id="IPR045270">
    <property type="entry name" value="STKc_AGC"/>
</dbReference>
<dbReference type="Pfam" id="PF00069">
    <property type="entry name" value="Pkinase"/>
    <property type="match status" value="1"/>
</dbReference>
<dbReference type="InterPro" id="IPR011009">
    <property type="entry name" value="Kinase-like_dom_sf"/>
</dbReference>
<evidence type="ECO:0000256" key="1">
    <source>
        <dbReference type="ARBA" id="ARBA00022527"/>
    </source>
</evidence>
<dbReference type="PANTHER" id="PTHR24355">
    <property type="entry name" value="G PROTEIN-COUPLED RECEPTOR KINASE/RIBOSOMAL PROTEIN S6 KINASE"/>
    <property type="match status" value="1"/>
</dbReference>
<organism evidence="8 9">
    <name type="scientific">Macrostomum lignano</name>
    <dbReference type="NCBI Taxonomy" id="282301"/>
    <lineage>
        <taxon>Eukaryota</taxon>
        <taxon>Metazoa</taxon>
        <taxon>Spiralia</taxon>
        <taxon>Lophotrochozoa</taxon>
        <taxon>Platyhelminthes</taxon>
        <taxon>Rhabditophora</taxon>
        <taxon>Macrostomorpha</taxon>
        <taxon>Macrostomida</taxon>
        <taxon>Macrostomidae</taxon>
        <taxon>Macrostomum</taxon>
    </lineage>
</organism>
<dbReference type="Gene3D" id="1.10.510.10">
    <property type="entry name" value="Transferase(Phosphotransferase) domain 1"/>
    <property type="match status" value="1"/>
</dbReference>
<keyword evidence="3" id="KW-0547">Nucleotide-binding</keyword>
<evidence type="ECO:0000256" key="2">
    <source>
        <dbReference type="ARBA" id="ARBA00022679"/>
    </source>
</evidence>
<evidence type="ECO:0000256" key="4">
    <source>
        <dbReference type="ARBA" id="ARBA00022777"/>
    </source>
</evidence>
<gene>
    <name evidence="8" type="ORF">BOX15_Mlig007448g1</name>
</gene>
<feature type="domain" description="Protein kinase" evidence="7">
    <location>
        <begin position="128"/>
        <end position="384"/>
    </location>
</feature>
<comment type="caution">
    <text evidence="8">The sequence shown here is derived from an EMBL/GenBank/DDBJ whole genome shotgun (WGS) entry which is preliminary data.</text>
</comment>
<dbReference type="Proteomes" id="UP000215902">
    <property type="component" value="Unassembled WGS sequence"/>
</dbReference>
<evidence type="ECO:0000256" key="5">
    <source>
        <dbReference type="ARBA" id="ARBA00022840"/>
    </source>
</evidence>
<reference evidence="8 9" key="1">
    <citation type="submission" date="2017-06" db="EMBL/GenBank/DDBJ databases">
        <title>A platform for efficient transgenesis in Macrostomum lignano, a flatworm model organism for stem cell research.</title>
        <authorList>
            <person name="Berezikov E."/>
        </authorList>
    </citation>
    <scope>NUCLEOTIDE SEQUENCE [LARGE SCALE GENOMIC DNA]</scope>
    <source>
        <strain evidence="8">DV1</strain>
        <tissue evidence="8">Whole organism</tissue>
    </source>
</reference>